<reference evidence="7" key="1">
    <citation type="submission" date="2020-09" db="EMBL/GenBank/DDBJ databases">
        <title>Streptomyces canutascabiei sp. nov., which causes potato common scab and is distributed across the world.</title>
        <authorList>
            <person name="Nguyen H.P."/>
            <person name="Weisberg A.J."/>
            <person name="Chang J.H."/>
            <person name="Clarke C.R."/>
        </authorList>
    </citation>
    <scope>NUCLEOTIDE SEQUENCE</scope>
    <source>
        <strain evidence="7">ID-01-6.2a</strain>
    </source>
</reference>
<dbReference type="PANTHER" id="PTHR10696">
    <property type="entry name" value="GAMMA-BUTYROBETAINE HYDROXYLASE-RELATED"/>
    <property type="match status" value="1"/>
</dbReference>
<dbReference type="AlphaFoldDB" id="A0A927L6H9"/>
<evidence type="ECO:0000256" key="1">
    <source>
        <dbReference type="ARBA" id="ARBA00001954"/>
    </source>
</evidence>
<accession>A0A927L6H9</accession>
<dbReference type="EMBL" id="JACYXT010000013">
    <property type="protein sequence ID" value="MBD9726995.1"/>
    <property type="molecule type" value="Genomic_DNA"/>
</dbReference>
<name>A0A927L6H9_9ACTN</name>
<dbReference type="InterPro" id="IPR003819">
    <property type="entry name" value="TauD/TfdA-like"/>
</dbReference>
<feature type="domain" description="TauD/TfdA-like" evidence="6">
    <location>
        <begin position="65"/>
        <end position="343"/>
    </location>
</feature>
<dbReference type="GO" id="GO:0051213">
    <property type="term" value="F:dioxygenase activity"/>
    <property type="evidence" value="ECO:0007669"/>
    <property type="project" value="UniProtKB-KW"/>
</dbReference>
<evidence type="ECO:0000256" key="5">
    <source>
        <dbReference type="SAM" id="MobiDB-lite"/>
    </source>
</evidence>
<dbReference type="PANTHER" id="PTHR10696:SF56">
    <property type="entry name" value="TAUD_TFDA-LIKE DOMAIN-CONTAINING PROTEIN"/>
    <property type="match status" value="1"/>
</dbReference>
<sequence length="369" mass="40397">MSFLSRRRGGARRGRGDTEATPASAPAAPAQPDLDLSTDLPIELSTDRPPFLAVSPAEPAARWAAGHRGALRAAVAEHGSLLVRGLGLRDAAEAGAVFHQVADTLTTEREAFAPRRTYADGVHSSTAWPPNQPMCMHHESSYALDVPGLLLFACLEAAERGGATGVADAEAVLAALPPELTERFEREGWLLTRSYNDEIGASVAEAFGTADRTVVEAYCRAHAIEFAWRPDGSLHTRQRRPAVLRHPVTGRRCWFNQIAFLNEWTMDPEVREYLVDMYGADGLPFNTRYGDGDPINAEVVATLNEVYETHTVRAPWRPGDLLLVDNIRCAHSREPFEGPREVLVGLADPVRPAGHSLRHSETKDEVSFR</sequence>
<dbReference type="Gene3D" id="3.60.130.10">
    <property type="entry name" value="Clavaminate synthase-like"/>
    <property type="match status" value="1"/>
</dbReference>
<keyword evidence="4" id="KW-0045">Antibiotic biosynthesis</keyword>
<feature type="compositionally biased region" description="Low complexity" evidence="5">
    <location>
        <begin position="20"/>
        <end position="32"/>
    </location>
</feature>
<keyword evidence="3" id="KW-0408">Iron</keyword>
<feature type="region of interest" description="Disordered" evidence="5">
    <location>
        <begin position="1"/>
        <end position="42"/>
    </location>
</feature>
<evidence type="ECO:0000256" key="2">
    <source>
        <dbReference type="ARBA" id="ARBA00023002"/>
    </source>
</evidence>
<evidence type="ECO:0000256" key="3">
    <source>
        <dbReference type="ARBA" id="ARBA00023004"/>
    </source>
</evidence>
<dbReference type="GeneID" id="79929714"/>
<evidence type="ECO:0000313" key="8">
    <source>
        <dbReference type="Proteomes" id="UP000661025"/>
    </source>
</evidence>
<keyword evidence="7" id="KW-0223">Dioxygenase</keyword>
<proteinExistence type="predicted"/>
<evidence type="ECO:0000259" key="6">
    <source>
        <dbReference type="Pfam" id="PF02668"/>
    </source>
</evidence>
<dbReference type="SUPFAM" id="SSF51197">
    <property type="entry name" value="Clavaminate synthase-like"/>
    <property type="match status" value="1"/>
</dbReference>
<dbReference type="InterPro" id="IPR050411">
    <property type="entry name" value="AlphaKG_dependent_hydroxylases"/>
</dbReference>
<dbReference type="RefSeq" id="WP_192363541.1">
    <property type="nucleotide sequence ID" value="NZ_CP119182.1"/>
</dbReference>
<dbReference type="InterPro" id="IPR042098">
    <property type="entry name" value="TauD-like_sf"/>
</dbReference>
<dbReference type="Pfam" id="PF02668">
    <property type="entry name" value="TauD"/>
    <property type="match status" value="1"/>
</dbReference>
<dbReference type="GO" id="GO:0017000">
    <property type="term" value="P:antibiotic biosynthetic process"/>
    <property type="evidence" value="ECO:0007669"/>
    <property type="project" value="UniProtKB-KW"/>
</dbReference>
<comment type="caution">
    <text evidence="7">The sequence shown here is derived from an EMBL/GenBank/DDBJ whole genome shotgun (WGS) entry which is preliminary data.</text>
</comment>
<dbReference type="Proteomes" id="UP000661025">
    <property type="component" value="Unassembled WGS sequence"/>
</dbReference>
<comment type="cofactor">
    <cofactor evidence="1">
        <name>Fe(2+)</name>
        <dbReference type="ChEBI" id="CHEBI:29033"/>
    </cofactor>
</comment>
<keyword evidence="2" id="KW-0560">Oxidoreductase</keyword>
<evidence type="ECO:0000256" key="4">
    <source>
        <dbReference type="ARBA" id="ARBA00023194"/>
    </source>
</evidence>
<evidence type="ECO:0000313" key="7">
    <source>
        <dbReference type="EMBL" id="MBD9726995.1"/>
    </source>
</evidence>
<protein>
    <submittedName>
        <fullName evidence="7">TauD/TfdA family dioxygenase</fullName>
    </submittedName>
</protein>
<feature type="compositionally biased region" description="Basic residues" evidence="5">
    <location>
        <begin position="1"/>
        <end position="13"/>
    </location>
</feature>
<gene>
    <name evidence="7" type="ORF">IHE70_28080</name>
</gene>
<organism evidence="7 8">
    <name type="scientific">Streptomyces caniscabiei</name>
    <dbReference type="NCBI Taxonomy" id="2746961"/>
    <lineage>
        <taxon>Bacteria</taxon>
        <taxon>Bacillati</taxon>
        <taxon>Actinomycetota</taxon>
        <taxon>Actinomycetes</taxon>
        <taxon>Kitasatosporales</taxon>
        <taxon>Streptomycetaceae</taxon>
        <taxon>Streptomyces</taxon>
    </lineage>
</organism>